<feature type="transmembrane region" description="Helical" evidence="1">
    <location>
        <begin position="157"/>
        <end position="177"/>
    </location>
</feature>
<feature type="transmembrane region" description="Helical" evidence="1">
    <location>
        <begin position="130"/>
        <end position="151"/>
    </location>
</feature>
<organism evidence="2">
    <name type="scientific">uncultured Sulfurovum sp</name>
    <dbReference type="NCBI Taxonomy" id="269237"/>
    <lineage>
        <taxon>Bacteria</taxon>
        <taxon>Pseudomonadati</taxon>
        <taxon>Campylobacterota</taxon>
        <taxon>Epsilonproteobacteria</taxon>
        <taxon>Campylobacterales</taxon>
        <taxon>Sulfurovaceae</taxon>
        <taxon>Sulfurovum</taxon>
        <taxon>environmental samples</taxon>
    </lineage>
</organism>
<feature type="transmembrane region" description="Helical" evidence="1">
    <location>
        <begin position="189"/>
        <end position="209"/>
    </location>
</feature>
<dbReference type="AlphaFoldDB" id="A0A6S6TXG1"/>
<feature type="transmembrane region" description="Helical" evidence="1">
    <location>
        <begin position="46"/>
        <end position="71"/>
    </location>
</feature>
<sequence length="300" mass="33841">MVNHTLKKRLKSFAYALGKSLGIIGLVYLFYALYQEYTFSSFIENFYTIAHILPQLFILNILSILIGILAWHYMLTHYAQNPFKYLLSYYYFCKTEVAKYLPGNIFHFLGRQALASKVGITQSQMAKSSLLFTLLLLSATILASTLFTLFVTEIPTVIMILMILASLVTFIGLIFIYKSFPLMQKIKMNILLTLSISLQGIMLGMIVISQLEEPTLQLFLLVASIYIVSWLIGFVTPGASGGLGVREGSFIAMMNYLEVNIATDIIIFSVLLVRLINIFTDILTYLSTFLLSSKINKADM</sequence>
<feature type="transmembrane region" description="Helical" evidence="1">
    <location>
        <begin position="256"/>
        <end position="276"/>
    </location>
</feature>
<keyword evidence="1" id="KW-0472">Membrane</keyword>
<evidence type="ECO:0000313" key="2">
    <source>
        <dbReference type="EMBL" id="CAA6819886.1"/>
    </source>
</evidence>
<keyword evidence="1" id="KW-1133">Transmembrane helix</keyword>
<dbReference type="EMBL" id="CACVAS010000107">
    <property type="protein sequence ID" value="CAA6819886.1"/>
    <property type="molecule type" value="Genomic_DNA"/>
</dbReference>
<accession>A0A6S6TXG1</accession>
<proteinExistence type="predicted"/>
<name>A0A6S6TXG1_9BACT</name>
<evidence type="ECO:0000256" key="1">
    <source>
        <dbReference type="SAM" id="Phobius"/>
    </source>
</evidence>
<feature type="transmembrane region" description="Helical" evidence="1">
    <location>
        <begin position="215"/>
        <end position="235"/>
    </location>
</feature>
<protein>
    <submittedName>
        <fullName evidence="2">Transmembrane protein HieC</fullName>
    </submittedName>
</protein>
<reference evidence="2" key="1">
    <citation type="submission" date="2020-01" db="EMBL/GenBank/DDBJ databases">
        <authorList>
            <person name="Meier V. D."/>
            <person name="Meier V D."/>
        </authorList>
    </citation>
    <scope>NUCLEOTIDE SEQUENCE</scope>
    <source>
        <strain evidence="2">HLG_WM_MAG_01</strain>
    </source>
</reference>
<feature type="transmembrane region" description="Helical" evidence="1">
    <location>
        <begin position="12"/>
        <end position="34"/>
    </location>
</feature>
<gene>
    <name evidence="2" type="ORF">HELGO_WM591</name>
</gene>
<keyword evidence="1 2" id="KW-0812">Transmembrane</keyword>